<feature type="domain" description="CABIT" evidence="2">
    <location>
        <begin position="25"/>
        <end position="196"/>
    </location>
</feature>
<keyword evidence="4" id="KW-1185">Reference proteome</keyword>
<dbReference type="EMBL" id="JARBDR010000813">
    <property type="protein sequence ID" value="KAJ8305689.1"/>
    <property type="molecule type" value="Genomic_DNA"/>
</dbReference>
<gene>
    <name evidence="3" type="ORF">KUTeg_016234</name>
</gene>
<evidence type="ECO:0000313" key="4">
    <source>
        <dbReference type="Proteomes" id="UP001217089"/>
    </source>
</evidence>
<evidence type="ECO:0000259" key="2">
    <source>
        <dbReference type="Pfam" id="PF12736"/>
    </source>
</evidence>
<dbReference type="InterPro" id="IPR025946">
    <property type="entry name" value="CABIT_dom"/>
</dbReference>
<name>A0ABQ9EK95_TEGGR</name>
<evidence type="ECO:0000313" key="3">
    <source>
        <dbReference type="EMBL" id="KAJ8305689.1"/>
    </source>
</evidence>
<dbReference type="Pfam" id="PF12736">
    <property type="entry name" value="CABIT"/>
    <property type="match status" value="1"/>
</dbReference>
<protein>
    <recommendedName>
        <fullName evidence="2">CABIT domain-containing protein</fullName>
    </recommendedName>
</protein>
<organism evidence="3 4">
    <name type="scientific">Tegillarca granosa</name>
    <name type="common">Malaysian cockle</name>
    <name type="synonym">Anadara granosa</name>
    <dbReference type="NCBI Taxonomy" id="220873"/>
    <lineage>
        <taxon>Eukaryota</taxon>
        <taxon>Metazoa</taxon>
        <taxon>Spiralia</taxon>
        <taxon>Lophotrochozoa</taxon>
        <taxon>Mollusca</taxon>
        <taxon>Bivalvia</taxon>
        <taxon>Autobranchia</taxon>
        <taxon>Pteriomorphia</taxon>
        <taxon>Arcoida</taxon>
        <taxon>Arcoidea</taxon>
        <taxon>Arcidae</taxon>
        <taxon>Tegillarca</taxon>
    </lineage>
</organism>
<dbReference type="PANTHER" id="PTHR14454:SF11">
    <property type="entry name" value="SERRANO, ISOFORM F"/>
    <property type="match status" value="1"/>
</dbReference>
<dbReference type="PANTHER" id="PTHR14454">
    <property type="entry name" value="GRB2-ASSOCIATED AND REGULATOR OF MAPK PROTEIN FAMILY MEMBER"/>
    <property type="match status" value="1"/>
</dbReference>
<dbReference type="Proteomes" id="UP001217089">
    <property type="component" value="Unassembled WGS sequence"/>
</dbReference>
<reference evidence="3 4" key="1">
    <citation type="submission" date="2022-12" db="EMBL/GenBank/DDBJ databases">
        <title>Chromosome-level genome of Tegillarca granosa.</title>
        <authorList>
            <person name="Kim J."/>
        </authorList>
    </citation>
    <scope>NUCLEOTIDE SEQUENCE [LARGE SCALE GENOMIC DNA]</scope>
    <source>
        <strain evidence="3">Teg-2019</strain>
        <tissue evidence="3">Adductor muscle</tissue>
    </source>
</reference>
<keyword evidence="1" id="KW-0597">Phosphoprotein</keyword>
<evidence type="ECO:0000256" key="1">
    <source>
        <dbReference type="ARBA" id="ARBA00022553"/>
    </source>
</evidence>
<dbReference type="InterPro" id="IPR052281">
    <property type="entry name" value="GAREM"/>
</dbReference>
<sequence length="405" mass="46888">MDLNDPKLWNDENFTIEQIVKQKGLPQAVRVCEGFCGLDETINFSCGDYLALDSIKPQTNVTAKYIDQKGRSISSRFNIPIGYSGKVKLMYRHRVFKTVEELIKVFPRYVEVKKAITVHGEDKPFELPYGSQIELEKVFKSKGIMCKYIDKSFLLSIEDNIEWSSVLDPNEYTIKEIVDRWSLPQYVEFLRSDEKVIFWNIEAAIDDIQKYSGLAKLEQIVVQDVIVGHHKETGVGLQNAERNHRTIVMLPLDSQDIREIKVQLPIKSDQKIYDTLAVRKIVDDDINGDESCGLYRDIKYIQRERLQTDESVYENADDHSDPPTPPIPPKRYTLSKQESCTIIDPERRNRTFQRSVSCPEPKRSREQFVNRQADALGDSGQFASKGKYTIRSLKLRKQVYLVLYM</sequence>
<comment type="caution">
    <text evidence="3">The sequence shown here is derived from an EMBL/GenBank/DDBJ whole genome shotgun (WGS) entry which is preliminary data.</text>
</comment>
<proteinExistence type="predicted"/>
<accession>A0ABQ9EK95</accession>